<dbReference type="RefSeq" id="XP_014171204.1">
    <property type="nucleotide sequence ID" value="XM_014315729.1"/>
</dbReference>
<keyword evidence="6" id="KW-1133">Transmembrane helix</keyword>
<evidence type="ECO:0000256" key="10">
    <source>
        <dbReference type="SAM" id="MobiDB-lite"/>
    </source>
</evidence>
<protein>
    <submittedName>
        <fullName evidence="12">Protein transport membrane glycoprotein</fullName>
    </submittedName>
</protein>
<sequence length="419" mass="45484">MASLEELQGRLAMLQESLDELHGLTERLGASATDEDVVADRAAEIVDGLRDARDEHELLQEDVLDLAVASGTVVDHDRARLKEGLARLDRELQAHHATFRQARLRARQALEKAQRREQLAMLEAYADPASDDGEDDEDERSDSDDDDDNDMSDPTHALHRRSTAARSARKSKPPSAAAAAAADVTAALRQTHARIAGEVARSDFAAQTLAESSRALADLGERYGGSRADGDIAASLRSARHLARGLMAAHKSDTWYLQTALYLVAATAAWLLFRRLLYGPLWLLVWWPARSAWTASVAAVGLGVRVGSVAVAQAQGPDSGSSSSSSIITNAVTSLGSTAVAHSTPAAATPSDSLVEQVGQIINDSISQQQLHQEQQQQQQQQQPAEPAQPNPMKRMWEEDVETAKYDEQNKDNRPKDEL</sequence>
<accession>F0XKJ3</accession>
<keyword evidence="5" id="KW-0931">ER-Golgi transport</keyword>
<gene>
    <name evidence="12" type="ORF">CMQ_8188</name>
</gene>
<keyword evidence="4" id="KW-0256">Endoplasmic reticulum</keyword>
<dbReference type="eggNOG" id="ENOG502S7WD">
    <property type="taxonomic scope" value="Eukaryota"/>
</dbReference>
<comment type="similarity">
    <text evidence="9">Belongs to the SEC20 family.</text>
</comment>
<keyword evidence="7" id="KW-0175">Coiled coil</keyword>
<dbReference type="GO" id="GO:0031201">
    <property type="term" value="C:SNARE complex"/>
    <property type="evidence" value="ECO:0007669"/>
    <property type="project" value="TreeGrafter"/>
</dbReference>
<dbReference type="PANTHER" id="PTHR12825:SF0">
    <property type="entry name" value="VESICLE TRANSPORT PROTEIN SEC20"/>
    <property type="match status" value="1"/>
</dbReference>
<dbReference type="AlphaFoldDB" id="F0XKJ3"/>
<feature type="region of interest" description="Disordered" evidence="10">
    <location>
        <begin position="367"/>
        <end position="419"/>
    </location>
</feature>
<dbReference type="GO" id="GO:0006890">
    <property type="term" value="P:retrograde vesicle-mediated transport, Golgi to endoplasmic reticulum"/>
    <property type="evidence" value="ECO:0007669"/>
    <property type="project" value="InterPro"/>
</dbReference>
<keyword evidence="2" id="KW-0813">Transport</keyword>
<feature type="compositionally biased region" description="Basic and acidic residues" evidence="10">
    <location>
        <begin position="395"/>
        <end position="419"/>
    </location>
</feature>
<dbReference type="InterPro" id="IPR056173">
    <property type="entry name" value="Sec20_C"/>
</dbReference>
<dbReference type="GO" id="GO:0005484">
    <property type="term" value="F:SNAP receptor activity"/>
    <property type="evidence" value="ECO:0007669"/>
    <property type="project" value="InterPro"/>
</dbReference>
<evidence type="ECO:0000256" key="4">
    <source>
        <dbReference type="ARBA" id="ARBA00022824"/>
    </source>
</evidence>
<evidence type="ECO:0000256" key="3">
    <source>
        <dbReference type="ARBA" id="ARBA00022692"/>
    </source>
</evidence>
<feature type="compositionally biased region" description="Acidic residues" evidence="10">
    <location>
        <begin position="129"/>
        <end position="151"/>
    </location>
</feature>
<keyword evidence="13" id="KW-1185">Reference proteome</keyword>
<comment type="subcellular location">
    <subcellularLocation>
        <location evidence="1">Endoplasmic reticulum membrane</location>
        <topology evidence="1">Single-pass type IV membrane protein</topology>
    </subcellularLocation>
</comment>
<evidence type="ECO:0000259" key="11">
    <source>
        <dbReference type="Pfam" id="PF03908"/>
    </source>
</evidence>
<dbReference type="GeneID" id="25981815"/>
<organism evidence="13">
    <name type="scientific">Grosmannia clavigera (strain kw1407 / UAMH 11150)</name>
    <name type="common">Blue stain fungus</name>
    <name type="synonym">Graphiocladiella clavigera</name>
    <dbReference type="NCBI Taxonomy" id="655863"/>
    <lineage>
        <taxon>Eukaryota</taxon>
        <taxon>Fungi</taxon>
        <taxon>Dikarya</taxon>
        <taxon>Ascomycota</taxon>
        <taxon>Pezizomycotina</taxon>
        <taxon>Sordariomycetes</taxon>
        <taxon>Sordariomycetidae</taxon>
        <taxon>Ophiostomatales</taxon>
        <taxon>Ophiostomataceae</taxon>
        <taxon>Leptographium</taxon>
    </lineage>
</organism>
<keyword evidence="3" id="KW-0812">Transmembrane</keyword>
<evidence type="ECO:0000256" key="9">
    <source>
        <dbReference type="ARBA" id="ARBA00037934"/>
    </source>
</evidence>
<dbReference type="OrthoDB" id="46868at2759"/>
<dbReference type="InParanoid" id="F0XKJ3"/>
<dbReference type="STRING" id="655863.F0XKJ3"/>
<evidence type="ECO:0000256" key="8">
    <source>
        <dbReference type="ARBA" id="ARBA00023136"/>
    </source>
</evidence>
<keyword evidence="8" id="KW-0472">Membrane</keyword>
<evidence type="ECO:0000256" key="7">
    <source>
        <dbReference type="ARBA" id="ARBA00023054"/>
    </source>
</evidence>
<feature type="region of interest" description="Disordered" evidence="10">
    <location>
        <begin position="123"/>
        <end position="178"/>
    </location>
</feature>
<feature type="domain" description="Sec20 C-terminal" evidence="11">
    <location>
        <begin position="181"/>
        <end position="276"/>
    </location>
</feature>
<dbReference type="Pfam" id="PF03908">
    <property type="entry name" value="Sec20"/>
    <property type="match status" value="1"/>
</dbReference>
<evidence type="ECO:0000313" key="12">
    <source>
        <dbReference type="EMBL" id="EFX01722.1"/>
    </source>
</evidence>
<dbReference type="Proteomes" id="UP000007796">
    <property type="component" value="Unassembled WGS sequence"/>
</dbReference>
<dbReference type="PANTHER" id="PTHR12825">
    <property type="entry name" value="BNIP1-RELATED"/>
    <property type="match status" value="1"/>
</dbReference>
<dbReference type="EMBL" id="GL629788">
    <property type="protein sequence ID" value="EFX01722.1"/>
    <property type="molecule type" value="Genomic_DNA"/>
</dbReference>
<feature type="compositionally biased region" description="Low complexity" evidence="10">
    <location>
        <begin position="368"/>
        <end position="388"/>
    </location>
</feature>
<dbReference type="HOGENOM" id="CLU_038503_0_0_1"/>
<evidence type="ECO:0000256" key="1">
    <source>
        <dbReference type="ARBA" id="ARBA00004163"/>
    </source>
</evidence>
<reference evidence="12 13" key="1">
    <citation type="journal article" date="2011" name="Proc. Natl. Acad. Sci. U.S.A.">
        <title>Genome and transcriptome analyses of the mountain pine beetle-fungal symbiont Grosmannia clavigera, a lodgepole pine pathogen.</title>
        <authorList>
            <person name="DiGuistini S."/>
            <person name="Wang Y."/>
            <person name="Liao N.Y."/>
            <person name="Taylor G."/>
            <person name="Tanguay P."/>
            <person name="Feau N."/>
            <person name="Henrissat B."/>
            <person name="Chan S.K."/>
            <person name="Hesse-Orce U."/>
            <person name="Alamouti S.M."/>
            <person name="Tsui C.K.M."/>
            <person name="Docking R.T."/>
            <person name="Levasseur A."/>
            <person name="Haridas S."/>
            <person name="Robertson G."/>
            <person name="Birol I."/>
            <person name="Holt R.A."/>
            <person name="Marra M.A."/>
            <person name="Hamelin R.C."/>
            <person name="Hirst M."/>
            <person name="Jones S.J.M."/>
            <person name="Bohlmann J."/>
            <person name="Breuil C."/>
        </authorList>
    </citation>
    <scope>NUCLEOTIDE SEQUENCE [LARGE SCALE GENOMIC DNA]</scope>
    <source>
        <strain evidence="13">kw1407 / UAMH 11150</strain>
    </source>
</reference>
<proteinExistence type="inferred from homology"/>
<evidence type="ECO:0000256" key="2">
    <source>
        <dbReference type="ARBA" id="ARBA00022448"/>
    </source>
</evidence>
<dbReference type="InterPro" id="IPR005606">
    <property type="entry name" value="Sec20"/>
</dbReference>
<feature type="compositionally biased region" description="Basic residues" evidence="10">
    <location>
        <begin position="157"/>
        <end position="172"/>
    </location>
</feature>
<evidence type="ECO:0000256" key="6">
    <source>
        <dbReference type="ARBA" id="ARBA00022989"/>
    </source>
</evidence>
<evidence type="ECO:0000313" key="13">
    <source>
        <dbReference type="Proteomes" id="UP000007796"/>
    </source>
</evidence>
<dbReference type="GO" id="GO:0005789">
    <property type="term" value="C:endoplasmic reticulum membrane"/>
    <property type="evidence" value="ECO:0007669"/>
    <property type="project" value="UniProtKB-SubCell"/>
</dbReference>
<evidence type="ECO:0000256" key="5">
    <source>
        <dbReference type="ARBA" id="ARBA00022892"/>
    </source>
</evidence>
<name>F0XKJ3_GROCL</name>